<organism evidence="6 7">
    <name type="scientific">Sandaracinobacter neustonicus</name>
    <dbReference type="NCBI Taxonomy" id="1715348"/>
    <lineage>
        <taxon>Bacteria</taxon>
        <taxon>Pseudomonadati</taxon>
        <taxon>Pseudomonadota</taxon>
        <taxon>Alphaproteobacteria</taxon>
        <taxon>Sphingomonadales</taxon>
        <taxon>Sphingosinicellaceae</taxon>
        <taxon>Sandaracinobacter</taxon>
    </lineage>
</organism>
<comment type="similarity">
    <text evidence="5">Belongs to the pyruvate, phosphate/water dikinase regulatory protein family. PDRP subfamily.</text>
</comment>
<dbReference type="GO" id="GO:0005524">
    <property type="term" value="F:ATP binding"/>
    <property type="evidence" value="ECO:0007669"/>
    <property type="project" value="InterPro"/>
</dbReference>
<protein>
    <recommendedName>
        <fullName evidence="5">Putative pyruvate, phosphate dikinase regulatory protein</fullName>
        <shortName evidence="5">PPDK regulatory protein</shortName>
        <ecNumber evidence="5">2.7.11.32</ecNumber>
        <ecNumber evidence="5">2.7.4.27</ecNumber>
    </recommendedName>
</protein>
<evidence type="ECO:0000256" key="2">
    <source>
        <dbReference type="ARBA" id="ARBA00022679"/>
    </source>
</evidence>
<dbReference type="EMBL" id="VFSU01000012">
    <property type="protein sequence ID" value="TPE63295.1"/>
    <property type="molecule type" value="Genomic_DNA"/>
</dbReference>
<dbReference type="PANTHER" id="PTHR31756">
    <property type="entry name" value="PYRUVATE, PHOSPHATE DIKINASE REGULATORY PROTEIN 1, CHLOROPLASTIC"/>
    <property type="match status" value="1"/>
</dbReference>
<dbReference type="PANTHER" id="PTHR31756:SF3">
    <property type="entry name" value="PYRUVATE, PHOSPHATE DIKINASE REGULATORY PROTEIN 1, CHLOROPLASTIC"/>
    <property type="match status" value="1"/>
</dbReference>
<dbReference type="Proteomes" id="UP000319897">
    <property type="component" value="Unassembled WGS sequence"/>
</dbReference>
<evidence type="ECO:0000256" key="5">
    <source>
        <dbReference type="HAMAP-Rule" id="MF_00921"/>
    </source>
</evidence>
<comment type="function">
    <text evidence="5">Bifunctional serine/threonine kinase and phosphorylase involved in the regulation of the pyruvate, phosphate dikinase (PPDK) by catalyzing its phosphorylation/dephosphorylation.</text>
</comment>
<keyword evidence="4 5" id="KW-0418">Kinase</keyword>
<dbReference type="GO" id="GO:0043531">
    <property type="term" value="F:ADP binding"/>
    <property type="evidence" value="ECO:0007669"/>
    <property type="project" value="UniProtKB-UniRule"/>
</dbReference>
<comment type="catalytic activity">
    <reaction evidence="5">
        <text>N(tele)-phospho-L-histidyl/O-phospho-L-threonyl-[pyruvate, phosphate dikinase] + phosphate + H(+) = N(tele)-phospho-L-histidyl/L-threonyl-[pyruvate, phosphate dikinase] + diphosphate</text>
        <dbReference type="Rhea" id="RHEA:43696"/>
        <dbReference type="Rhea" id="RHEA-COMP:10650"/>
        <dbReference type="Rhea" id="RHEA-COMP:10651"/>
        <dbReference type="ChEBI" id="CHEBI:15378"/>
        <dbReference type="ChEBI" id="CHEBI:30013"/>
        <dbReference type="ChEBI" id="CHEBI:33019"/>
        <dbReference type="ChEBI" id="CHEBI:43474"/>
        <dbReference type="ChEBI" id="CHEBI:61977"/>
        <dbReference type="ChEBI" id="CHEBI:83586"/>
        <dbReference type="EC" id="2.7.4.27"/>
    </reaction>
</comment>
<keyword evidence="1 5" id="KW-0723">Serine/threonine-protein kinase</keyword>
<accession>A0A501XS37</accession>
<comment type="catalytic activity">
    <reaction evidence="5">
        <text>N(tele)-phospho-L-histidyl/L-threonyl-[pyruvate, phosphate dikinase] + ADP = N(tele)-phospho-L-histidyl/O-phospho-L-threonyl-[pyruvate, phosphate dikinase] + AMP + H(+)</text>
        <dbReference type="Rhea" id="RHEA:43692"/>
        <dbReference type="Rhea" id="RHEA-COMP:10650"/>
        <dbReference type="Rhea" id="RHEA-COMP:10651"/>
        <dbReference type="ChEBI" id="CHEBI:15378"/>
        <dbReference type="ChEBI" id="CHEBI:30013"/>
        <dbReference type="ChEBI" id="CHEBI:61977"/>
        <dbReference type="ChEBI" id="CHEBI:83586"/>
        <dbReference type="ChEBI" id="CHEBI:456215"/>
        <dbReference type="ChEBI" id="CHEBI:456216"/>
        <dbReference type="EC" id="2.7.11.32"/>
    </reaction>
</comment>
<comment type="caution">
    <text evidence="6">The sequence shown here is derived from an EMBL/GenBank/DDBJ whole genome shotgun (WGS) entry which is preliminary data.</text>
</comment>
<evidence type="ECO:0000313" key="6">
    <source>
        <dbReference type="EMBL" id="TPE63295.1"/>
    </source>
</evidence>
<keyword evidence="7" id="KW-1185">Reference proteome</keyword>
<dbReference type="RefSeq" id="WP_140927155.1">
    <property type="nucleotide sequence ID" value="NZ_VFSU01000012.1"/>
</dbReference>
<keyword evidence="2 5" id="KW-0808">Transferase</keyword>
<feature type="binding site" evidence="5">
    <location>
        <begin position="154"/>
        <end position="161"/>
    </location>
    <ligand>
        <name>ADP</name>
        <dbReference type="ChEBI" id="CHEBI:456216"/>
    </ligand>
</feature>
<evidence type="ECO:0000256" key="3">
    <source>
        <dbReference type="ARBA" id="ARBA00022741"/>
    </source>
</evidence>
<sequence length="277" mass="30808">MGEENVTRLHLHLVSDSTGETLESLVKAGLAQFADVDAVKHYWPMVRSEGHLDRVLDEVSRTPGLVLYTLVARNVRARLETRCAALGLPVIAVMDPVIEGLERMLGTRAESRPGGQHRMDEAYFGRIEAIHWTMEHDDGLLPHEWEDADLVLAGVSRSSKTPTSVYLANRGYKVANIPLVPNRPIPPELFELKKPLIVGLTVAPERLMQVRRARILGHDTAGISAKYADPDAVADELNSARRMFADRGWPVIDVTRRSIEETAAELMNLLGMRREVG</sequence>
<dbReference type="Pfam" id="PF03618">
    <property type="entry name" value="Kinase-PPPase"/>
    <property type="match status" value="1"/>
</dbReference>
<evidence type="ECO:0000313" key="7">
    <source>
        <dbReference type="Proteomes" id="UP000319897"/>
    </source>
</evidence>
<keyword evidence="3 5" id="KW-0547">Nucleotide-binding</keyword>
<dbReference type="GO" id="GO:0004674">
    <property type="term" value="F:protein serine/threonine kinase activity"/>
    <property type="evidence" value="ECO:0007669"/>
    <property type="project" value="UniProtKB-UniRule"/>
</dbReference>
<evidence type="ECO:0000256" key="4">
    <source>
        <dbReference type="ARBA" id="ARBA00022777"/>
    </source>
</evidence>
<evidence type="ECO:0000256" key="1">
    <source>
        <dbReference type="ARBA" id="ARBA00022527"/>
    </source>
</evidence>
<dbReference type="InterPro" id="IPR005177">
    <property type="entry name" value="Kinase-pyrophosphorylase"/>
</dbReference>
<dbReference type="HAMAP" id="MF_00921">
    <property type="entry name" value="PDRP"/>
    <property type="match status" value="1"/>
</dbReference>
<gene>
    <name evidence="6" type="ORF">FJQ54_04050</name>
</gene>
<dbReference type="InterPro" id="IPR026565">
    <property type="entry name" value="PPDK_reg"/>
</dbReference>
<dbReference type="EC" id="2.7.11.32" evidence="5"/>
<proteinExistence type="inferred from homology"/>
<reference evidence="6 7" key="1">
    <citation type="submission" date="2019-06" db="EMBL/GenBank/DDBJ databases">
        <authorList>
            <person name="Lee I."/>
            <person name="Jang G.I."/>
            <person name="Hwang C.Y."/>
        </authorList>
    </citation>
    <scope>NUCLEOTIDE SEQUENCE [LARGE SCALE GENOMIC DNA]</scope>
    <source>
        <strain evidence="6 7">PAMC 28131</strain>
    </source>
</reference>
<name>A0A501XS37_9SPHN</name>
<dbReference type="AlphaFoldDB" id="A0A501XS37"/>
<dbReference type="NCBIfam" id="NF003742">
    <property type="entry name" value="PRK05339.1"/>
    <property type="match status" value="1"/>
</dbReference>
<dbReference type="OrthoDB" id="9782201at2"/>
<dbReference type="GO" id="GO:0016776">
    <property type="term" value="F:phosphotransferase activity, phosphate group as acceptor"/>
    <property type="evidence" value="ECO:0007669"/>
    <property type="project" value="UniProtKB-UniRule"/>
</dbReference>
<dbReference type="EC" id="2.7.4.27" evidence="5"/>